<gene>
    <name evidence="1" type="ORF">Pr1d_42950</name>
</gene>
<evidence type="ECO:0000313" key="2">
    <source>
        <dbReference type="Proteomes" id="UP000323917"/>
    </source>
</evidence>
<proteinExistence type="predicted"/>
<organism evidence="1 2">
    <name type="scientific">Bythopirellula goksoeyrii</name>
    <dbReference type="NCBI Taxonomy" id="1400387"/>
    <lineage>
        <taxon>Bacteria</taxon>
        <taxon>Pseudomonadati</taxon>
        <taxon>Planctomycetota</taxon>
        <taxon>Planctomycetia</taxon>
        <taxon>Pirellulales</taxon>
        <taxon>Lacipirellulaceae</taxon>
        <taxon>Bythopirellula</taxon>
    </lineage>
</organism>
<protein>
    <submittedName>
        <fullName evidence="1">Uncharacterized protein</fullName>
    </submittedName>
</protein>
<dbReference type="OrthoDB" id="9976329at2"/>
<dbReference type="RefSeq" id="WP_148075244.1">
    <property type="nucleotide sequence ID" value="NZ_CP042913.1"/>
</dbReference>
<dbReference type="EMBL" id="CP042913">
    <property type="protein sequence ID" value="QEG36955.1"/>
    <property type="molecule type" value="Genomic_DNA"/>
</dbReference>
<keyword evidence="2" id="KW-1185">Reference proteome</keyword>
<reference evidence="1 2" key="1">
    <citation type="submission" date="2019-08" db="EMBL/GenBank/DDBJ databases">
        <title>Deep-cultivation of Planctomycetes and their phenomic and genomic characterization uncovers novel biology.</title>
        <authorList>
            <person name="Wiegand S."/>
            <person name="Jogler M."/>
            <person name="Boedeker C."/>
            <person name="Pinto D."/>
            <person name="Vollmers J."/>
            <person name="Rivas-Marin E."/>
            <person name="Kohn T."/>
            <person name="Peeters S.H."/>
            <person name="Heuer A."/>
            <person name="Rast P."/>
            <person name="Oberbeckmann S."/>
            <person name="Bunk B."/>
            <person name="Jeske O."/>
            <person name="Meyerdierks A."/>
            <person name="Storesund J.E."/>
            <person name="Kallscheuer N."/>
            <person name="Luecker S."/>
            <person name="Lage O.M."/>
            <person name="Pohl T."/>
            <person name="Merkel B.J."/>
            <person name="Hornburger P."/>
            <person name="Mueller R.-W."/>
            <person name="Bruemmer F."/>
            <person name="Labrenz M."/>
            <person name="Spormann A.M."/>
            <person name="Op den Camp H."/>
            <person name="Overmann J."/>
            <person name="Amann R."/>
            <person name="Jetten M.S.M."/>
            <person name="Mascher T."/>
            <person name="Medema M.H."/>
            <person name="Devos D.P."/>
            <person name="Kaster A.-K."/>
            <person name="Ovreas L."/>
            <person name="Rohde M."/>
            <person name="Galperin M.Y."/>
            <person name="Jogler C."/>
        </authorList>
    </citation>
    <scope>NUCLEOTIDE SEQUENCE [LARGE SCALE GENOMIC DNA]</scope>
    <source>
        <strain evidence="1 2">Pr1d</strain>
    </source>
</reference>
<dbReference type="AlphaFoldDB" id="A0A5B9QH34"/>
<evidence type="ECO:0000313" key="1">
    <source>
        <dbReference type="EMBL" id="QEG36955.1"/>
    </source>
</evidence>
<dbReference type="KEGG" id="bgok:Pr1d_42950"/>
<sequence>MSADQLLKIPSSEMSLEHDVTSASSTSVDFSEVDACTASNQIVSHEFSIDELREIAHHFGVPHLAQITDREALVESIRRSL</sequence>
<name>A0A5B9QH34_9BACT</name>
<accession>A0A5B9QH34</accession>
<dbReference type="Proteomes" id="UP000323917">
    <property type="component" value="Chromosome"/>
</dbReference>